<sequence length="230" mass="25493">MKSNTRKAMKTGLQMLFLGWNKEVLNLTVVSSLTQIPLWMQRVQSSYEGNTLFQTIIQAKAVDAMPFPDYEYESGLLKKGGLPNSKGEDSILVVVDRLTKYSHFIALKHPYTAISVAKMFFDNIYKLHGLSEQSGGSSSTDSVVPFFQDQATWEDYHAIAARLPGFDPWGQGSKKGTRNVAFNNQNATFTVDYSIIGTHLDFAIEGETEFGGGLKIRAQNGVVSGALWHN</sequence>
<dbReference type="InterPro" id="IPR012337">
    <property type="entry name" value="RNaseH-like_sf"/>
</dbReference>
<evidence type="ECO:0008006" key="2">
    <source>
        <dbReference type="Google" id="ProtNLM"/>
    </source>
</evidence>
<dbReference type="SUPFAM" id="SSF53098">
    <property type="entry name" value="Ribonuclease H-like"/>
    <property type="match status" value="1"/>
</dbReference>
<dbReference type="InterPro" id="IPR036397">
    <property type="entry name" value="RNaseH_sf"/>
</dbReference>
<dbReference type="PANTHER" id="PTHR45835">
    <property type="entry name" value="YALI0A06105P"/>
    <property type="match status" value="1"/>
</dbReference>
<dbReference type="Gene3D" id="3.30.420.10">
    <property type="entry name" value="Ribonuclease H-like superfamily/Ribonuclease H"/>
    <property type="match status" value="1"/>
</dbReference>
<dbReference type="PANTHER" id="PTHR45835:SF99">
    <property type="entry name" value="CHROMO DOMAIN-CONTAINING PROTEIN-RELATED"/>
    <property type="match status" value="1"/>
</dbReference>
<dbReference type="AlphaFoldDB" id="A0AAW2RMR2"/>
<proteinExistence type="predicted"/>
<dbReference type="EMBL" id="JACGWK010000001">
    <property type="protein sequence ID" value="KAL0381340.1"/>
    <property type="molecule type" value="Genomic_DNA"/>
</dbReference>
<reference evidence="1" key="2">
    <citation type="journal article" date="2024" name="Plant">
        <title>Genomic evolution and insights into agronomic trait innovations of Sesamum species.</title>
        <authorList>
            <person name="Miao H."/>
            <person name="Wang L."/>
            <person name="Qu L."/>
            <person name="Liu H."/>
            <person name="Sun Y."/>
            <person name="Le M."/>
            <person name="Wang Q."/>
            <person name="Wei S."/>
            <person name="Zheng Y."/>
            <person name="Lin W."/>
            <person name="Duan Y."/>
            <person name="Cao H."/>
            <person name="Xiong S."/>
            <person name="Wang X."/>
            <person name="Wei L."/>
            <person name="Li C."/>
            <person name="Ma Q."/>
            <person name="Ju M."/>
            <person name="Zhao R."/>
            <person name="Li G."/>
            <person name="Mu C."/>
            <person name="Tian Q."/>
            <person name="Mei H."/>
            <person name="Zhang T."/>
            <person name="Gao T."/>
            <person name="Zhang H."/>
        </authorList>
    </citation>
    <scope>NUCLEOTIDE SEQUENCE</scope>
    <source>
        <strain evidence="1">G01</strain>
    </source>
</reference>
<gene>
    <name evidence="1" type="ORF">Sangu_0198300</name>
</gene>
<evidence type="ECO:0000313" key="1">
    <source>
        <dbReference type="EMBL" id="KAL0381340.1"/>
    </source>
</evidence>
<protein>
    <recommendedName>
        <fullName evidence="2">Reverse transcriptase</fullName>
    </recommendedName>
</protein>
<dbReference type="GO" id="GO:0003676">
    <property type="term" value="F:nucleic acid binding"/>
    <property type="evidence" value="ECO:0007669"/>
    <property type="project" value="InterPro"/>
</dbReference>
<reference evidence="1" key="1">
    <citation type="submission" date="2020-06" db="EMBL/GenBank/DDBJ databases">
        <authorList>
            <person name="Li T."/>
            <person name="Hu X."/>
            <person name="Zhang T."/>
            <person name="Song X."/>
            <person name="Zhang H."/>
            <person name="Dai N."/>
            <person name="Sheng W."/>
            <person name="Hou X."/>
            <person name="Wei L."/>
        </authorList>
    </citation>
    <scope>NUCLEOTIDE SEQUENCE</scope>
    <source>
        <strain evidence="1">G01</strain>
        <tissue evidence="1">Leaf</tissue>
    </source>
</reference>
<name>A0AAW2RMR2_9LAMI</name>
<organism evidence="1">
    <name type="scientific">Sesamum angustifolium</name>
    <dbReference type="NCBI Taxonomy" id="2727405"/>
    <lineage>
        <taxon>Eukaryota</taxon>
        <taxon>Viridiplantae</taxon>
        <taxon>Streptophyta</taxon>
        <taxon>Embryophyta</taxon>
        <taxon>Tracheophyta</taxon>
        <taxon>Spermatophyta</taxon>
        <taxon>Magnoliopsida</taxon>
        <taxon>eudicotyledons</taxon>
        <taxon>Gunneridae</taxon>
        <taxon>Pentapetalae</taxon>
        <taxon>asterids</taxon>
        <taxon>lamiids</taxon>
        <taxon>Lamiales</taxon>
        <taxon>Pedaliaceae</taxon>
        <taxon>Sesamum</taxon>
    </lineage>
</organism>
<accession>A0AAW2RMR2</accession>
<comment type="caution">
    <text evidence="1">The sequence shown here is derived from an EMBL/GenBank/DDBJ whole genome shotgun (WGS) entry which is preliminary data.</text>
</comment>